<keyword evidence="3" id="KW-0804">Transcription</keyword>
<evidence type="ECO:0000256" key="3">
    <source>
        <dbReference type="ARBA" id="ARBA00023163"/>
    </source>
</evidence>
<dbReference type="InterPro" id="IPR014710">
    <property type="entry name" value="RmlC-like_jellyroll"/>
</dbReference>
<dbReference type="CDD" id="cd00038">
    <property type="entry name" value="CAP_ED"/>
    <property type="match status" value="1"/>
</dbReference>
<dbReference type="Gene3D" id="2.60.120.10">
    <property type="entry name" value="Jelly Rolls"/>
    <property type="match status" value="1"/>
</dbReference>
<evidence type="ECO:0000313" key="5">
    <source>
        <dbReference type="EMBL" id="QNP45129.1"/>
    </source>
</evidence>
<dbReference type="InterPro" id="IPR036390">
    <property type="entry name" value="WH_DNA-bd_sf"/>
</dbReference>
<dbReference type="PROSITE" id="PS51063">
    <property type="entry name" value="HTH_CRP_2"/>
    <property type="match status" value="1"/>
</dbReference>
<evidence type="ECO:0000256" key="1">
    <source>
        <dbReference type="ARBA" id="ARBA00023015"/>
    </source>
</evidence>
<protein>
    <submittedName>
        <fullName evidence="5">Crp/Fnr family transcriptional regulator</fullName>
    </submittedName>
</protein>
<dbReference type="Pfam" id="PF00027">
    <property type="entry name" value="cNMP_binding"/>
    <property type="match status" value="1"/>
</dbReference>
<dbReference type="InterPro" id="IPR000595">
    <property type="entry name" value="cNMP-bd_dom"/>
</dbReference>
<organism evidence="5 6">
    <name type="scientific">Sphingomonas sediminicola</name>
    <dbReference type="NCBI Taxonomy" id="386874"/>
    <lineage>
        <taxon>Bacteria</taxon>
        <taxon>Pseudomonadati</taxon>
        <taxon>Pseudomonadota</taxon>
        <taxon>Alphaproteobacteria</taxon>
        <taxon>Sphingomonadales</taxon>
        <taxon>Sphingomonadaceae</taxon>
        <taxon>Sphingomonas</taxon>
    </lineage>
</organism>
<dbReference type="RefSeq" id="WP_187708085.1">
    <property type="nucleotide sequence ID" value="NZ_CP060782.1"/>
</dbReference>
<dbReference type="InterPro" id="IPR018490">
    <property type="entry name" value="cNMP-bd_dom_sf"/>
</dbReference>
<dbReference type="InterPro" id="IPR036388">
    <property type="entry name" value="WH-like_DNA-bd_sf"/>
</dbReference>
<reference evidence="5 6" key="1">
    <citation type="submission" date="2020-08" db="EMBL/GenBank/DDBJ databases">
        <title>Genome sequence of Sphingomonas sediminicola KACC 15039T.</title>
        <authorList>
            <person name="Hyun D.-W."/>
            <person name="Bae J.-W."/>
        </authorList>
    </citation>
    <scope>NUCLEOTIDE SEQUENCE [LARGE SCALE GENOMIC DNA]</scope>
    <source>
        <strain evidence="5 6">KACC 15039</strain>
    </source>
</reference>
<feature type="domain" description="HTH crp-type" evidence="4">
    <location>
        <begin position="145"/>
        <end position="219"/>
    </location>
</feature>
<dbReference type="SUPFAM" id="SSF51206">
    <property type="entry name" value="cAMP-binding domain-like"/>
    <property type="match status" value="1"/>
</dbReference>
<dbReference type="Gene3D" id="1.10.10.10">
    <property type="entry name" value="Winged helix-like DNA-binding domain superfamily/Winged helix DNA-binding domain"/>
    <property type="match status" value="1"/>
</dbReference>
<name>A0ABX6T6F2_9SPHN</name>
<evidence type="ECO:0000256" key="2">
    <source>
        <dbReference type="ARBA" id="ARBA00023125"/>
    </source>
</evidence>
<keyword evidence="2" id="KW-0238">DNA-binding</keyword>
<gene>
    <name evidence="5" type="ORF">H9L14_10705</name>
</gene>
<keyword evidence="1" id="KW-0805">Transcription regulation</keyword>
<dbReference type="Proteomes" id="UP000516105">
    <property type="component" value="Chromosome"/>
</dbReference>
<dbReference type="SMART" id="SM00419">
    <property type="entry name" value="HTH_CRP"/>
    <property type="match status" value="1"/>
</dbReference>
<dbReference type="InterPro" id="IPR012318">
    <property type="entry name" value="HTH_CRP"/>
</dbReference>
<evidence type="ECO:0000313" key="6">
    <source>
        <dbReference type="Proteomes" id="UP000516105"/>
    </source>
</evidence>
<dbReference type="EMBL" id="CP060782">
    <property type="protein sequence ID" value="QNP45129.1"/>
    <property type="molecule type" value="Genomic_DNA"/>
</dbReference>
<evidence type="ECO:0000259" key="4">
    <source>
        <dbReference type="PROSITE" id="PS51063"/>
    </source>
</evidence>
<sequence length="239" mass="27862">MIEAHLKKLRVRDRIGSEEEAAIRAAISDVRRIRTDITVVRRGQELNECLLLLDGWMTRNRDMADGQQQISELQFCGDFVDLHGFTLKRLDHNVTSLTPCKVAVVPHENFRKLLERFPHLARVYWMMTNIDASIHREWTASLGRRPALNRMAHLFCEIYERLRIVGQTSGNSYEFPLTQQELSECLGLTSVHVNRTLQELRKRGLIEVHRRQTTIPDLPALQAVAEFDTDYLYLERRAR</sequence>
<keyword evidence="6" id="KW-1185">Reference proteome</keyword>
<accession>A0ABX6T6F2</accession>
<proteinExistence type="predicted"/>
<dbReference type="SUPFAM" id="SSF46785">
    <property type="entry name" value="Winged helix' DNA-binding domain"/>
    <property type="match status" value="1"/>
</dbReference>
<dbReference type="Pfam" id="PF13545">
    <property type="entry name" value="HTH_Crp_2"/>
    <property type="match status" value="1"/>
</dbReference>